<dbReference type="InterPro" id="IPR004027">
    <property type="entry name" value="SEC_C_motif"/>
</dbReference>
<evidence type="ECO:0000256" key="3">
    <source>
        <dbReference type="ARBA" id="ARBA00007650"/>
    </source>
</evidence>
<dbReference type="FunFam" id="3.90.1440.10:FF:000002">
    <property type="entry name" value="Protein translocase subunit SecA"/>
    <property type="match status" value="1"/>
</dbReference>
<evidence type="ECO:0000259" key="20">
    <source>
        <dbReference type="PROSITE" id="PS51196"/>
    </source>
</evidence>
<dbReference type="GO" id="GO:0005524">
    <property type="term" value="F:ATP binding"/>
    <property type="evidence" value="ECO:0007669"/>
    <property type="project" value="UniProtKB-UniRule"/>
</dbReference>
<dbReference type="GO" id="GO:0046872">
    <property type="term" value="F:metal ion binding"/>
    <property type="evidence" value="ECO:0007669"/>
    <property type="project" value="UniProtKB-KW"/>
</dbReference>
<evidence type="ECO:0000256" key="14">
    <source>
        <dbReference type="ARBA" id="ARBA00023136"/>
    </source>
</evidence>
<keyword evidence="7" id="KW-0479">Metal-binding</keyword>
<feature type="compositionally biased region" description="Basic and acidic residues" evidence="17">
    <location>
        <begin position="862"/>
        <end position="892"/>
    </location>
</feature>
<keyword evidence="11 15" id="KW-0653">Protein transport</keyword>
<dbReference type="PANTHER" id="PTHR30612:SF0">
    <property type="entry name" value="CHLOROPLAST PROTEIN-TRANSPORTING ATPASE"/>
    <property type="match status" value="1"/>
</dbReference>
<dbReference type="AlphaFoldDB" id="A0A1F8H7E9"/>
<dbReference type="Pfam" id="PF07516">
    <property type="entry name" value="SecA_SW"/>
    <property type="match status" value="1"/>
</dbReference>
<evidence type="ECO:0000256" key="7">
    <source>
        <dbReference type="ARBA" id="ARBA00022723"/>
    </source>
</evidence>
<dbReference type="GO" id="GO:0008564">
    <property type="term" value="F:protein-exporting ATPase activity"/>
    <property type="evidence" value="ECO:0007669"/>
    <property type="project" value="UniProtKB-EC"/>
</dbReference>
<dbReference type="SUPFAM" id="SSF52540">
    <property type="entry name" value="P-loop containing nucleoside triphosphate hydrolases"/>
    <property type="match status" value="2"/>
</dbReference>
<dbReference type="GO" id="GO:0005886">
    <property type="term" value="C:plasma membrane"/>
    <property type="evidence" value="ECO:0007669"/>
    <property type="project" value="UniProtKB-SubCell"/>
</dbReference>
<dbReference type="FunFam" id="3.40.50.300:FF:000429">
    <property type="entry name" value="Preprotein translocase subunit SecA"/>
    <property type="match status" value="1"/>
</dbReference>
<dbReference type="Pfam" id="PF01043">
    <property type="entry name" value="SecA_PP_bind"/>
    <property type="match status" value="1"/>
</dbReference>
<dbReference type="SUPFAM" id="SSF81767">
    <property type="entry name" value="Pre-protein crosslinking domain of SecA"/>
    <property type="match status" value="1"/>
</dbReference>
<dbReference type="InterPro" id="IPR011116">
    <property type="entry name" value="SecA_Wing/Scaffold"/>
</dbReference>
<dbReference type="Pfam" id="PF07517">
    <property type="entry name" value="SecA_DEAD"/>
    <property type="match status" value="1"/>
</dbReference>
<keyword evidence="4 15" id="KW-0813">Transport</keyword>
<dbReference type="EMBL" id="MGKY01000015">
    <property type="protein sequence ID" value="OGN33523.1"/>
    <property type="molecule type" value="Genomic_DNA"/>
</dbReference>
<dbReference type="GO" id="GO:0005829">
    <property type="term" value="C:cytosol"/>
    <property type="evidence" value="ECO:0007669"/>
    <property type="project" value="TreeGrafter"/>
</dbReference>
<dbReference type="InterPro" id="IPR000185">
    <property type="entry name" value="SecA"/>
</dbReference>
<reference evidence="21 22" key="1">
    <citation type="journal article" date="2016" name="Nat. Commun.">
        <title>Thousands of microbial genomes shed light on interconnected biogeochemical processes in an aquifer system.</title>
        <authorList>
            <person name="Anantharaman K."/>
            <person name="Brown C.T."/>
            <person name="Hug L.A."/>
            <person name="Sharon I."/>
            <person name="Castelle C.J."/>
            <person name="Probst A.J."/>
            <person name="Thomas B.C."/>
            <person name="Singh A."/>
            <person name="Wilkins M.J."/>
            <person name="Karaoz U."/>
            <person name="Brodie E.L."/>
            <person name="Williams K.H."/>
            <person name="Hubbard S.S."/>
            <person name="Banfield J.F."/>
        </authorList>
    </citation>
    <scope>NUCLEOTIDE SEQUENCE [LARGE SCALE GENOMIC DNA]</scope>
</reference>
<comment type="function">
    <text evidence="15">Part of the Sec protein translocase complex. Interacts with the SecYEG preprotein conducting channel. Has a central role in coupling the hydrolysis of ATP to the transfer of proteins into and across the cell membrane, serving as an ATP-driven molecular motor driving the stepwise translocation of polypeptide chains across the membrane.</text>
</comment>
<keyword evidence="13 15" id="KW-0811">Translocation</keyword>
<dbReference type="Pfam" id="PF02810">
    <property type="entry name" value="SEC-C"/>
    <property type="match status" value="1"/>
</dbReference>
<dbReference type="InterPro" id="IPR036670">
    <property type="entry name" value="SecA_X-link_sf"/>
</dbReference>
<dbReference type="InterPro" id="IPR001650">
    <property type="entry name" value="Helicase_C-like"/>
</dbReference>
<dbReference type="InterPro" id="IPR014001">
    <property type="entry name" value="Helicase_ATP-bd"/>
</dbReference>
<dbReference type="InterPro" id="IPR044722">
    <property type="entry name" value="SecA_SF2_C"/>
</dbReference>
<keyword evidence="10 15" id="KW-0067">ATP-binding</keyword>
<feature type="compositionally biased region" description="Basic residues" evidence="17">
    <location>
        <begin position="900"/>
        <end position="910"/>
    </location>
</feature>
<feature type="binding site" evidence="15">
    <location>
        <position position="88"/>
    </location>
    <ligand>
        <name>ATP</name>
        <dbReference type="ChEBI" id="CHEBI:30616"/>
    </ligand>
</feature>
<evidence type="ECO:0000256" key="8">
    <source>
        <dbReference type="ARBA" id="ARBA00022741"/>
    </source>
</evidence>
<dbReference type="Proteomes" id="UP000177745">
    <property type="component" value="Unassembled WGS sequence"/>
</dbReference>
<comment type="similarity">
    <text evidence="3 15 16">Belongs to the SecA family.</text>
</comment>
<keyword evidence="5 15" id="KW-1003">Cell membrane</keyword>
<feature type="domain" description="Helicase ATP-binding" evidence="18">
    <location>
        <begin position="90"/>
        <end position="279"/>
    </location>
</feature>
<protein>
    <recommendedName>
        <fullName evidence="15 16">Protein translocase subunit SecA</fullName>
        <ecNumber evidence="15">7.4.2.8</ecNumber>
    </recommendedName>
</protein>
<keyword evidence="9" id="KW-0862">Zinc</keyword>
<evidence type="ECO:0000313" key="21">
    <source>
        <dbReference type="EMBL" id="OGN33523.1"/>
    </source>
</evidence>
<evidence type="ECO:0000256" key="1">
    <source>
        <dbReference type="ARBA" id="ARBA00001947"/>
    </source>
</evidence>
<dbReference type="InterPro" id="IPR036266">
    <property type="entry name" value="SecA_Wing/Scaffold_sf"/>
</dbReference>
<dbReference type="CDD" id="cd17928">
    <property type="entry name" value="DEXDc_SecA"/>
    <property type="match status" value="1"/>
</dbReference>
<dbReference type="SMART" id="SM00957">
    <property type="entry name" value="SecA_DEAD"/>
    <property type="match status" value="1"/>
</dbReference>
<keyword evidence="8 15" id="KW-0547">Nucleotide-binding</keyword>
<dbReference type="PROSITE" id="PS01312">
    <property type="entry name" value="SECA"/>
    <property type="match status" value="1"/>
</dbReference>
<evidence type="ECO:0000256" key="5">
    <source>
        <dbReference type="ARBA" id="ARBA00022475"/>
    </source>
</evidence>
<feature type="domain" description="SecA family profile" evidence="20">
    <location>
        <begin position="2"/>
        <end position="617"/>
    </location>
</feature>
<evidence type="ECO:0000259" key="19">
    <source>
        <dbReference type="PROSITE" id="PS51194"/>
    </source>
</evidence>
<keyword evidence="14 15" id="KW-0472">Membrane</keyword>
<dbReference type="SUPFAM" id="SSF81886">
    <property type="entry name" value="Helical scaffold and wing domains of SecA"/>
    <property type="match status" value="1"/>
</dbReference>
<dbReference type="InterPro" id="IPR020937">
    <property type="entry name" value="SecA_CS"/>
</dbReference>
<dbReference type="Gene3D" id="1.10.3060.10">
    <property type="entry name" value="Helical scaffold and wing domains of SecA"/>
    <property type="match status" value="1"/>
</dbReference>
<evidence type="ECO:0000313" key="22">
    <source>
        <dbReference type="Proteomes" id="UP000177745"/>
    </source>
</evidence>
<sequence>MMPFLSKIFGDANARYIKSLQPTVDRINLLEKNFEKLSDTQLKEKTSEFRQRLNGSPGEPLDDILPEAFAAVREASKRTLGQRHFDVQLMGGIALHRGNISEMKTGEGKTLVATLAAYLNAITGAGVHVVTVNDYLSRRDAVWMGQIYNALGLTTGCINHEASYLYDFSHTDKSEDKERDTEGSFKIVHEFLKPVTRREAYLADITYGTNNEFGFDYLRDNMAYEEAQMAQAKGHNFAIVDEVDSILIDEARTPLIISAPVEDSGKLYETFSKIVPRLVENEDYNVDEKLKAVSITEKGIEKVEKTLGLTNIYDEGGTRHVHHMEQALKAQILFKRDRDYVVNPSADGGEVIIVDEFTGRMMPGRRWSEGLHQAVEAKEGVKIEKESKTLATITFQNYFRLYKKLSGMTGTAQSSAEEFHKVYKLNSFVIPTNKPMVRKDLPDRIYKTEAGKFRAIVREIKEMHEKGQPVLVGTVSIEKNELLSAMLEREGISHNVLNAKQHEKEAEMHAQAGRQGAVTVATNMAGRGVDIILGGNPPSADEASKAREGGGLHVIGTERHEARRIDDQLRGRAGRQGDPGSSRFFVSVEDELVRIFGGDKLKNLMDRLGVGEDDVIENRFVSSAIAQAQARIEGHNFDIRKYVLEYDDVMNKHREAIYRLRKEILSSESAKEIVLDYLRIQIRNLINFHTQGHSEWSPGRALAGRGTLSDYKWNTEEIGESLKALLPVGDEISAQLVETAKTGNKDELIEFVIKKSEELYEIREKEMGAESAGWRMRRLEKLVLLRTIDELWIDHIESMEYLRDSVRLRAYGQRDPLVEYKIEGQNMYNQLMMSVGAQTANLIFKVSFMEQPKMANIQEKRPDIVGDSHKHQEITNEPAHRNTESSESKLGRNDPCWCGSKKKYKKCHGK</sequence>
<comment type="subcellular location">
    <subcellularLocation>
        <location evidence="15">Cell membrane</location>
        <topology evidence="15">Peripheral membrane protein</topology>
        <orientation evidence="15">Cytoplasmic side</orientation>
    </subcellularLocation>
    <subcellularLocation>
        <location evidence="15">Cytoplasm</location>
    </subcellularLocation>
    <subcellularLocation>
        <location evidence="2">Membrane</location>
        <topology evidence="2">Peripheral membrane protein</topology>
    </subcellularLocation>
    <text evidence="15">Distribution is 50-50.</text>
</comment>
<evidence type="ECO:0000256" key="4">
    <source>
        <dbReference type="ARBA" id="ARBA00022448"/>
    </source>
</evidence>
<keyword evidence="6 15" id="KW-0963">Cytoplasm</keyword>
<accession>A0A1F8H7E9</accession>
<dbReference type="GO" id="GO:0043952">
    <property type="term" value="P:protein transport by the Sec complex"/>
    <property type="evidence" value="ECO:0007669"/>
    <property type="project" value="TreeGrafter"/>
</dbReference>
<dbReference type="Pfam" id="PF21090">
    <property type="entry name" value="P-loop_SecA"/>
    <property type="match status" value="2"/>
</dbReference>
<feature type="region of interest" description="Disordered" evidence="17">
    <location>
        <begin position="862"/>
        <end position="910"/>
    </location>
</feature>
<dbReference type="CDD" id="cd18803">
    <property type="entry name" value="SF2_C_secA"/>
    <property type="match status" value="1"/>
</dbReference>
<evidence type="ECO:0000256" key="15">
    <source>
        <dbReference type="HAMAP-Rule" id="MF_01382"/>
    </source>
</evidence>
<evidence type="ECO:0000256" key="16">
    <source>
        <dbReference type="RuleBase" id="RU003874"/>
    </source>
</evidence>
<evidence type="ECO:0000256" key="13">
    <source>
        <dbReference type="ARBA" id="ARBA00023010"/>
    </source>
</evidence>
<evidence type="ECO:0000256" key="11">
    <source>
        <dbReference type="ARBA" id="ARBA00022927"/>
    </source>
</evidence>
<dbReference type="NCBIfam" id="NF006630">
    <property type="entry name" value="PRK09200.1"/>
    <property type="match status" value="1"/>
</dbReference>
<dbReference type="PRINTS" id="PR00906">
    <property type="entry name" value="SECA"/>
</dbReference>
<dbReference type="HAMAP" id="MF_01382">
    <property type="entry name" value="SecA"/>
    <property type="match status" value="1"/>
</dbReference>
<evidence type="ECO:0000259" key="18">
    <source>
        <dbReference type="PROSITE" id="PS51192"/>
    </source>
</evidence>
<dbReference type="Gene3D" id="3.40.50.300">
    <property type="entry name" value="P-loop containing nucleotide triphosphate hydrolases"/>
    <property type="match status" value="3"/>
</dbReference>
<dbReference type="GO" id="GO:0031522">
    <property type="term" value="C:cell envelope Sec protein transport complex"/>
    <property type="evidence" value="ECO:0007669"/>
    <property type="project" value="TreeGrafter"/>
</dbReference>
<dbReference type="GO" id="GO:0065002">
    <property type="term" value="P:intracellular protein transmembrane transport"/>
    <property type="evidence" value="ECO:0007669"/>
    <property type="project" value="UniProtKB-UniRule"/>
</dbReference>
<dbReference type="InterPro" id="IPR011115">
    <property type="entry name" value="SecA_DEAD"/>
</dbReference>
<evidence type="ECO:0000256" key="17">
    <source>
        <dbReference type="SAM" id="MobiDB-lite"/>
    </source>
</evidence>
<dbReference type="SMART" id="SM00958">
    <property type="entry name" value="SecA_PP_bind"/>
    <property type="match status" value="1"/>
</dbReference>
<dbReference type="GO" id="GO:0006605">
    <property type="term" value="P:protein targeting"/>
    <property type="evidence" value="ECO:0007669"/>
    <property type="project" value="UniProtKB-UniRule"/>
</dbReference>
<gene>
    <name evidence="15" type="primary">secA</name>
    <name evidence="21" type="ORF">A3G51_02455</name>
</gene>
<comment type="caution">
    <text evidence="21">The sequence shown here is derived from an EMBL/GenBank/DDBJ whole genome shotgun (WGS) entry which is preliminary data.</text>
</comment>
<dbReference type="PROSITE" id="PS51194">
    <property type="entry name" value="HELICASE_CTER"/>
    <property type="match status" value="1"/>
</dbReference>
<dbReference type="Gene3D" id="3.90.1440.10">
    <property type="entry name" value="SecA, preprotein cross-linking domain"/>
    <property type="match status" value="1"/>
</dbReference>
<keyword evidence="12 15" id="KW-1278">Translocase</keyword>
<comment type="cofactor">
    <cofactor evidence="1">
        <name>Zn(2+)</name>
        <dbReference type="ChEBI" id="CHEBI:29105"/>
    </cofactor>
</comment>
<organism evidence="21 22">
    <name type="scientific">Candidatus Yanofskybacteria bacterium RIFCSPLOWO2_12_FULL_43_11b</name>
    <dbReference type="NCBI Taxonomy" id="1802710"/>
    <lineage>
        <taxon>Bacteria</taxon>
        <taxon>Candidatus Yanofskyibacteriota</taxon>
    </lineage>
</organism>
<dbReference type="NCBIfam" id="NF009538">
    <property type="entry name" value="PRK12904.1"/>
    <property type="match status" value="1"/>
</dbReference>
<name>A0A1F8H7E9_9BACT</name>
<dbReference type="InterPro" id="IPR011130">
    <property type="entry name" value="SecA_preprotein_X-link_dom"/>
</dbReference>
<feature type="domain" description="Helicase C-terminal" evidence="19">
    <location>
        <begin position="455"/>
        <end position="616"/>
    </location>
</feature>
<evidence type="ECO:0000256" key="9">
    <source>
        <dbReference type="ARBA" id="ARBA00022833"/>
    </source>
</evidence>
<dbReference type="InterPro" id="IPR027417">
    <property type="entry name" value="P-loop_NTPase"/>
</dbReference>
<dbReference type="PROSITE" id="PS51192">
    <property type="entry name" value="HELICASE_ATP_BIND_1"/>
    <property type="match status" value="1"/>
</dbReference>
<comment type="subunit">
    <text evidence="15">Monomer and homodimer. Part of the essential Sec protein translocation apparatus which comprises SecA, SecYEG and auxiliary proteins SecDF. Other proteins may also be involved.</text>
</comment>
<dbReference type="GO" id="GO:0017038">
    <property type="term" value="P:protein import"/>
    <property type="evidence" value="ECO:0007669"/>
    <property type="project" value="InterPro"/>
</dbReference>
<feature type="binding site" evidence="15">
    <location>
        <position position="530"/>
    </location>
    <ligand>
        <name>ATP</name>
        <dbReference type="ChEBI" id="CHEBI:30616"/>
    </ligand>
</feature>
<dbReference type="EC" id="7.4.2.8" evidence="15"/>
<proteinExistence type="inferred from homology"/>
<evidence type="ECO:0000256" key="2">
    <source>
        <dbReference type="ARBA" id="ARBA00004170"/>
    </source>
</evidence>
<dbReference type="PANTHER" id="PTHR30612">
    <property type="entry name" value="SECA INNER MEMBRANE COMPONENT OF SEC PROTEIN SECRETION SYSTEM"/>
    <property type="match status" value="1"/>
</dbReference>
<dbReference type="PROSITE" id="PS51196">
    <property type="entry name" value="SECA_MOTOR_DEAD"/>
    <property type="match status" value="1"/>
</dbReference>
<dbReference type="InterPro" id="IPR014018">
    <property type="entry name" value="SecA_motor_DEAD"/>
</dbReference>
<evidence type="ECO:0000256" key="10">
    <source>
        <dbReference type="ARBA" id="ARBA00022840"/>
    </source>
</evidence>
<feature type="binding site" evidence="15">
    <location>
        <begin position="106"/>
        <end position="110"/>
    </location>
    <ligand>
        <name>ATP</name>
        <dbReference type="ChEBI" id="CHEBI:30616"/>
    </ligand>
</feature>
<comment type="catalytic activity">
    <reaction evidence="15">
        <text>ATP + H2O + cellular proteinSide 1 = ADP + phosphate + cellular proteinSide 2.</text>
        <dbReference type="EC" id="7.4.2.8"/>
    </reaction>
</comment>
<evidence type="ECO:0000256" key="6">
    <source>
        <dbReference type="ARBA" id="ARBA00022490"/>
    </source>
</evidence>
<evidence type="ECO:0000256" key="12">
    <source>
        <dbReference type="ARBA" id="ARBA00022967"/>
    </source>
</evidence>
<dbReference type="NCBIfam" id="TIGR00963">
    <property type="entry name" value="secA"/>
    <property type="match status" value="1"/>
</dbReference>